<reference evidence="1" key="1">
    <citation type="submission" date="2021-11" db="EMBL/GenBank/DDBJ databases">
        <title>Genome sequence.</title>
        <authorList>
            <person name="Sun Q."/>
        </authorList>
    </citation>
    <scope>NUCLEOTIDE SEQUENCE</scope>
    <source>
        <strain evidence="1">JC740</strain>
    </source>
</reference>
<name>A0ABS8NDQ6_9BACT</name>
<organism evidence="1 2">
    <name type="scientific">Rhodopirellula halodulae</name>
    <dbReference type="NCBI Taxonomy" id="2894198"/>
    <lineage>
        <taxon>Bacteria</taxon>
        <taxon>Pseudomonadati</taxon>
        <taxon>Planctomycetota</taxon>
        <taxon>Planctomycetia</taxon>
        <taxon>Pirellulales</taxon>
        <taxon>Pirellulaceae</taxon>
        <taxon>Rhodopirellula</taxon>
    </lineage>
</organism>
<gene>
    <name evidence="1" type="ORF">LOC71_05320</name>
</gene>
<dbReference type="Gene3D" id="1.10.10.10">
    <property type="entry name" value="Winged helix-like DNA-binding domain superfamily/Winged helix DNA-binding domain"/>
    <property type="match status" value="1"/>
</dbReference>
<dbReference type="InterPro" id="IPR036388">
    <property type="entry name" value="WH-like_DNA-bd_sf"/>
</dbReference>
<evidence type="ECO:0000313" key="1">
    <source>
        <dbReference type="EMBL" id="MCC9641686.1"/>
    </source>
</evidence>
<dbReference type="InterPro" id="IPR013324">
    <property type="entry name" value="RNA_pol_sigma_r3/r4-like"/>
</dbReference>
<dbReference type="RefSeq" id="WP_230272040.1">
    <property type="nucleotide sequence ID" value="NZ_JAJKFW010000012.1"/>
</dbReference>
<protein>
    <submittedName>
        <fullName evidence="1">Sigma-70 family RNA polymerase sigma factor</fullName>
    </submittedName>
</protein>
<evidence type="ECO:0000313" key="2">
    <source>
        <dbReference type="Proteomes" id="UP001430306"/>
    </source>
</evidence>
<sequence length="202" mass="23298">MTVDEFEKHEDEQADAYSFLNLPPKGSREMNEMAARLGEAFMTFARLLLNVKYRQARVFTDTSDLVYSCLQDALEDIRNEKISVNDEQHLRALLKQRFQWHLLSKLKNERRDRHRCVSLESLEHVEPTNRSSLEGDIEFAETLAVAMEAMQNENPKMHEVITCVQQGMKVRAIAEKTGIPPSTVGELRLKGLAKLRLFFEST</sequence>
<comment type="caution">
    <text evidence="1">The sequence shown here is derived from an EMBL/GenBank/DDBJ whole genome shotgun (WGS) entry which is preliminary data.</text>
</comment>
<dbReference type="SUPFAM" id="SSF88659">
    <property type="entry name" value="Sigma3 and sigma4 domains of RNA polymerase sigma factors"/>
    <property type="match status" value="1"/>
</dbReference>
<accession>A0ABS8NDQ6</accession>
<proteinExistence type="predicted"/>
<dbReference type="EMBL" id="JAJKFW010000012">
    <property type="protein sequence ID" value="MCC9641686.1"/>
    <property type="molecule type" value="Genomic_DNA"/>
</dbReference>
<dbReference type="Proteomes" id="UP001430306">
    <property type="component" value="Unassembled WGS sequence"/>
</dbReference>
<keyword evidence="2" id="KW-1185">Reference proteome</keyword>